<accession>A0A1S7R5R0</accession>
<evidence type="ECO:0008006" key="3">
    <source>
        <dbReference type="Google" id="ProtNLM"/>
    </source>
</evidence>
<name>A0A1S7R5R0_9HYPH</name>
<gene>
    <name evidence="1" type="ORF">AGR3A_Lc130055</name>
</gene>
<dbReference type="Proteomes" id="UP000191988">
    <property type="component" value="Unassembled WGS sequence"/>
</dbReference>
<evidence type="ECO:0000313" key="1">
    <source>
        <dbReference type="EMBL" id="CUX47462.1"/>
    </source>
</evidence>
<reference evidence="2" key="1">
    <citation type="submission" date="2016-01" db="EMBL/GenBank/DDBJ databases">
        <authorList>
            <person name="Regsiter A."/>
            <person name="william w."/>
        </authorList>
    </citation>
    <scope>NUCLEOTIDE SEQUENCE [LARGE SCALE GENOMIC DNA]</scope>
    <source>
        <strain evidence="2">CFBP 6623</strain>
    </source>
</reference>
<dbReference type="EMBL" id="FBWK01000049">
    <property type="protein sequence ID" value="CUX47462.1"/>
    <property type="molecule type" value="Genomic_DNA"/>
</dbReference>
<organism evidence="1 2">
    <name type="scientific">Agrobacterium tomkonis CFBP 6623</name>
    <dbReference type="NCBI Taxonomy" id="1183432"/>
    <lineage>
        <taxon>Bacteria</taxon>
        <taxon>Pseudomonadati</taxon>
        <taxon>Pseudomonadota</taxon>
        <taxon>Alphaproteobacteria</taxon>
        <taxon>Hyphomicrobiales</taxon>
        <taxon>Rhizobiaceae</taxon>
        <taxon>Rhizobium/Agrobacterium group</taxon>
        <taxon>Agrobacterium</taxon>
        <taxon>Agrobacterium tumefaciens complex</taxon>
    </lineage>
</organism>
<evidence type="ECO:0000313" key="2">
    <source>
        <dbReference type="Proteomes" id="UP000191988"/>
    </source>
</evidence>
<keyword evidence="2" id="KW-1185">Reference proteome</keyword>
<proteinExistence type="predicted"/>
<dbReference type="AlphaFoldDB" id="A0A1S7R5R0"/>
<protein>
    <recommendedName>
        <fullName evidence="3">Transposase</fullName>
    </recommendedName>
</protein>
<sequence>MSAAKEAAGIVTAASAAIKRVFEIADMGVPPVLIKHRRTPRIRAVFQTGGFISWRQLP</sequence>